<dbReference type="EMBL" id="CP136422">
    <property type="protein sequence ID" value="WPX75466.1"/>
    <property type="molecule type" value="Genomic_DNA"/>
</dbReference>
<gene>
    <name evidence="1" type="ORF">BLCOC_38280</name>
</gene>
<protein>
    <recommendedName>
        <fullName evidence="3">Helicase-like protein</fullName>
    </recommendedName>
</protein>
<sequence>MIFRPHAYQEHCINRILEIKKLGLFLDMG</sequence>
<evidence type="ECO:0000313" key="2">
    <source>
        <dbReference type="Proteomes" id="UP001325248"/>
    </source>
</evidence>
<accession>A0ABZ0UHK3</accession>
<name>A0ABZ0UHK3_9FIRM</name>
<evidence type="ECO:0008006" key="3">
    <source>
        <dbReference type="Google" id="ProtNLM"/>
    </source>
</evidence>
<keyword evidence="2" id="KW-1185">Reference proteome</keyword>
<dbReference type="Proteomes" id="UP001325248">
    <property type="component" value="Chromosome"/>
</dbReference>
<organism evidence="1 2">
    <name type="scientific">Blautia producta</name>
    <dbReference type="NCBI Taxonomy" id="33035"/>
    <lineage>
        <taxon>Bacteria</taxon>
        <taxon>Bacillati</taxon>
        <taxon>Bacillota</taxon>
        <taxon>Clostridia</taxon>
        <taxon>Lachnospirales</taxon>
        <taxon>Lachnospiraceae</taxon>
        <taxon>Blautia</taxon>
    </lineage>
</organism>
<reference evidence="1" key="1">
    <citation type="submission" date="2023-10" db="EMBL/GenBank/DDBJ databases">
        <title>Genome sequence of Blautia coccoides DSM 935.</title>
        <authorList>
            <person name="Boeer T."/>
            <person name="Bengelsdorf F.R."/>
            <person name="Daniel R."/>
            <person name="Poehlein A."/>
        </authorList>
    </citation>
    <scope>NUCLEOTIDE SEQUENCE [LARGE SCALE GENOMIC DNA]</scope>
    <source>
        <strain evidence="1">DSM 935</strain>
    </source>
</reference>
<evidence type="ECO:0000313" key="1">
    <source>
        <dbReference type="EMBL" id="WPX75466.1"/>
    </source>
</evidence>
<proteinExistence type="predicted"/>